<evidence type="ECO:0000313" key="1">
    <source>
        <dbReference type="EMBL" id="CCA74035.1"/>
    </source>
</evidence>
<evidence type="ECO:0000313" key="2">
    <source>
        <dbReference type="Proteomes" id="UP000007148"/>
    </source>
</evidence>
<dbReference type="AlphaFoldDB" id="G4TRU2"/>
<dbReference type="HOGENOM" id="CLU_481560_0_0_1"/>
<dbReference type="OrthoDB" id="3324504at2759"/>
<proteinExistence type="predicted"/>
<dbReference type="EMBL" id="CAFZ01000273">
    <property type="protein sequence ID" value="CCA74035.1"/>
    <property type="molecule type" value="Genomic_DNA"/>
</dbReference>
<accession>G4TRU2</accession>
<keyword evidence="2" id="KW-1185">Reference proteome</keyword>
<sequence length="566" mass="61478">MNLSITPKHVLEIFAPSFKPPEGSAKPTEESRIASKIVHILSQLPEPFDLVRFNQLIGEETWDDDSERYISDRQTLLTSLISPPSCGDEEGESEVHFDGVTIVDLTDPILHWLGVNSVLMDMVLSLFLSQTAENPKLVVLSNAHEYLQPGSSLEQSISYVAADGRKSRTSLLISTSDPSIVNEAVWSALDYAACGGTTSSAWYQTLQHRLTTAGRHAGTGEDDDITTVTGDAGLPTTPENLHPTIDVSSYSSELQSLVAAILNVADGKPNIYVGYAAVRDVVGNRKRVKSLGWRNFSYIVEAAVSKGYIVHAGEHGKGGLLLLKASPFASQANKAEMLPVETLASRTGSPSTLTTSLHSSMVSEDTQSQASDVDPNAFPVPFRLLIVAILELSGGRPDVLIDYVELRSKVGNFRAVRAMGWRTFTQLIREAVAAGYVDHVVRQGLDRVKLRADPFAGPGWIPPTDPSTTPITRPWARPAVSIDHTQYPPNFQKLMAAVISLSRGVFDTPVSAKSVRTLVGKKEEIRKMGWVTFSSLVDAACEKGYIRTGGLEGDKRIMLLPFNPNA</sequence>
<gene>
    <name evidence="1" type="ORF">PIIN_07989</name>
</gene>
<name>G4TRU2_SERID</name>
<dbReference type="Proteomes" id="UP000007148">
    <property type="component" value="Unassembled WGS sequence"/>
</dbReference>
<reference evidence="1 2" key="1">
    <citation type="journal article" date="2011" name="PLoS Pathog.">
        <title>Endophytic Life Strategies Decoded by Genome and Transcriptome Analyses of the Mutualistic Root Symbiont Piriformospora indica.</title>
        <authorList>
            <person name="Zuccaro A."/>
            <person name="Lahrmann U."/>
            <person name="Guldener U."/>
            <person name="Langen G."/>
            <person name="Pfiffi S."/>
            <person name="Biedenkopf D."/>
            <person name="Wong P."/>
            <person name="Samans B."/>
            <person name="Grimm C."/>
            <person name="Basiewicz M."/>
            <person name="Murat C."/>
            <person name="Martin F."/>
            <person name="Kogel K.H."/>
        </authorList>
    </citation>
    <scope>NUCLEOTIDE SEQUENCE [LARGE SCALE GENOMIC DNA]</scope>
    <source>
        <strain evidence="1 2">DSM 11827</strain>
    </source>
</reference>
<comment type="caution">
    <text evidence="1">The sequence shown here is derived from an EMBL/GenBank/DDBJ whole genome shotgun (WGS) entry which is preliminary data.</text>
</comment>
<dbReference type="STRING" id="1109443.G4TRU2"/>
<protein>
    <submittedName>
        <fullName evidence="1">Uncharacterized protein</fullName>
    </submittedName>
</protein>
<organism evidence="1 2">
    <name type="scientific">Serendipita indica (strain DSM 11827)</name>
    <name type="common">Root endophyte fungus</name>
    <name type="synonym">Piriformospora indica</name>
    <dbReference type="NCBI Taxonomy" id="1109443"/>
    <lineage>
        <taxon>Eukaryota</taxon>
        <taxon>Fungi</taxon>
        <taxon>Dikarya</taxon>
        <taxon>Basidiomycota</taxon>
        <taxon>Agaricomycotina</taxon>
        <taxon>Agaricomycetes</taxon>
        <taxon>Sebacinales</taxon>
        <taxon>Serendipitaceae</taxon>
        <taxon>Serendipita</taxon>
    </lineage>
</organism>
<dbReference type="InParanoid" id="G4TRU2"/>